<name>A0A4S2HAL4_9PROT</name>
<dbReference type="AlphaFoldDB" id="A0A4S2HAL4"/>
<dbReference type="SUPFAM" id="SSF158682">
    <property type="entry name" value="TerB-like"/>
    <property type="match status" value="1"/>
</dbReference>
<protein>
    <submittedName>
        <fullName evidence="2">TerB family tellurite resistance protein</fullName>
    </submittedName>
</protein>
<organism evidence="2 3">
    <name type="scientific">Marinicauda pacifica</name>
    <dbReference type="NCBI Taxonomy" id="1133559"/>
    <lineage>
        <taxon>Bacteria</taxon>
        <taxon>Pseudomonadati</taxon>
        <taxon>Pseudomonadota</taxon>
        <taxon>Alphaproteobacteria</taxon>
        <taxon>Maricaulales</taxon>
        <taxon>Maricaulaceae</taxon>
        <taxon>Marinicauda</taxon>
    </lineage>
</organism>
<reference evidence="2 3" key="1">
    <citation type="journal article" date="2013" name="Int. J. Syst. Evol. Microbiol.">
        <title>Marinicauda pacifica gen. nov., sp. nov., a prosthecate alphaproteobacterium of the family Hyphomonadaceae isolated from deep seawater.</title>
        <authorList>
            <person name="Zhang X.Y."/>
            <person name="Li G.W."/>
            <person name="Wang C.S."/>
            <person name="Zhang Y.J."/>
            <person name="Xu X.W."/>
            <person name="Li H."/>
            <person name="Liu A."/>
            <person name="Liu C."/>
            <person name="Xie B.B."/>
            <person name="Qin Q.L."/>
            <person name="Xu Z."/>
            <person name="Chen X.L."/>
            <person name="Zhou B.C."/>
            <person name="Zhang Y.Z."/>
        </authorList>
    </citation>
    <scope>NUCLEOTIDE SEQUENCE [LARGE SCALE GENOMIC DNA]</scope>
    <source>
        <strain evidence="2 3">P-1 km-3</strain>
    </source>
</reference>
<evidence type="ECO:0000313" key="2">
    <source>
        <dbReference type="EMBL" id="TGY92926.1"/>
    </source>
</evidence>
<evidence type="ECO:0000259" key="1">
    <source>
        <dbReference type="Pfam" id="PF05099"/>
    </source>
</evidence>
<dbReference type="Proteomes" id="UP000305451">
    <property type="component" value="Unassembled WGS sequence"/>
</dbReference>
<proteinExistence type="predicted"/>
<accession>A0A4S2HAL4</accession>
<dbReference type="Gene3D" id="1.10.3680.10">
    <property type="entry name" value="TerB-like"/>
    <property type="match status" value="1"/>
</dbReference>
<dbReference type="InterPro" id="IPR007791">
    <property type="entry name" value="DjlA_N"/>
</dbReference>
<dbReference type="Pfam" id="PF05099">
    <property type="entry name" value="TerB"/>
    <property type="match status" value="1"/>
</dbReference>
<feature type="domain" description="Co-chaperone DjlA N-terminal" evidence="1">
    <location>
        <begin position="26"/>
        <end position="141"/>
    </location>
</feature>
<dbReference type="EMBL" id="SRXV01000002">
    <property type="protein sequence ID" value="TGY92926.1"/>
    <property type="molecule type" value="Genomic_DNA"/>
</dbReference>
<comment type="caution">
    <text evidence="2">The sequence shown here is derived from an EMBL/GenBank/DDBJ whole genome shotgun (WGS) entry which is preliminary data.</text>
</comment>
<sequence length="148" mass="16435">MFDSLKSLFSSDAAEKPADETLSAQTATAALMVEAAMADGVFTQDEEARIRRLLASGFDLSAQEAGQELDRAKALADTAVDHHKFTRVVKNLPKDERLKVVEDLWCVILADDENTSEEDSLMRRLGPLLAITDRERGEARHRAQARQH</sequence>
<dbReference type="CDD" id="cd07313">
    <property type="entry name" value="terB_like_2"/>
    <property type="match status" value="1"/>
</dbReference>
<gene>
    <name evidence="2" type="ORF">E5162_07605</name>
</gene>
<keyword evidence="3" id="KW-1185">Reference proteome</keyword>
<evidence type="ECO:0000313" key="3">
    <source>
        <dbReference type="Proteomes" id="UP000305451"/>
    </source>
</evidence>
<dbReference type="OrthoDB" id="5402150at2"/>
<dbReference type="RefSeq" id="WP_135944534.1">
    <property type="nucleotide sequence ID" value="NZ_BMEI01000002.1"/>
</dbReference>
<dbReference type="InterPro" id="IPR029024">
    <property type="entry name" value="TerB-like"/>
</dbReference>